<dbReference type="RefSeq" id="WP_249248974.1">
    <property type="nucleotide sequence ID" value="NZ_JAKIKT010000003.1"/>
</dbReference>
<comment type="caution">
    <text evidence="2">The sequence shown here is derived from an EMBL/GenBank/DDBJ whole genome shotgun (WGS) entry which is preliminary data.</text>
</comment>
<keyword evidence="3" id="KW-1185">Reference proteome</keyword>
<organism evidence="2 3">
    <name type="scientific">Shewanella corallii</name>
    <dbReference type="NCBI Taxonomy" id="560080"/>
    <lineage>
        <taxon>Bacteria</taxon>
        <taxon>Pseudomonadati</taxon>
        <taxon>Pseudomonadota</taxon>
        <taxon>Gammaproteobacteria</taxon>
        <taxon>Alteromonadales</taxon>
        <taxon>Shewanellaceae</taxon>
        <taxon>Shewanella</taxon>
    </lineage>
</organism>
<gene>
    <name evidence="2" type="ORF">L2725_10830</name>
</gene>
<keyword evidence="1" id="KW-0812">Transmembrane</keyword>
<feature type="transmembrane region" description="Helical" evidence="1">
    <location>
        <begin position="20"/>
        <end position="40"/>
    </location>
</feature>
<evidence type="ECO:0000313" key="2">
    <source>
        <dbReference type="EMBL" id="MCL2914262.1"/>
    </source>
</evidence>
<proteinExistence type="predicted"/>
<keyword evidence="1" id="KW-1133">Transmembrane helix</keyword>
<evidence type="ECO:0000313" key="3">
    <source>
        <dbReference type="Proteomes" id="UP001202831"/>
    </source>
</evidence>
<accession>A0ABT0N734</accession>
<dbReference type="EMBL" id="JAKIKT010000003">
    <property type="protein sequence ID" value="MCL2914262.1"/>
    <property type="molecule type" value="Genomic_DNA"/>
</dbReference>
<sequence length="89" mass="10319">MPGRPISVISQVRAHPYRLCWLLAGILALMVSLLMLYAAWQHNPQQEFHSPDHINWRYFSVLFGAWYLVISITLGLLFSALTLLLRRLL</sequence>
<dbReference type="Proteomes" id="UP001202831">
    <property type="component" value="Unassembled WGS sequence"/>
</dbReference>
<feature type="transmembrane region" description="Helical" evidence="1">
    <location>
        <begin position="60"/>
        <end position="85"/>
    </location>
</feature>
<name>A0ABT0N734_9GAMM</name>
<keyword evidence="1" id="KW-0472">Membrane</keyword>
<protein>
    <submittedName>
        <fullName evidence="2">Uncharacterized protein</fullName>
    </submittedName>
</protein>
<evidence type="ECO:0000256" key="1">
    <source>
        <dbReference type="SAM" id="Phobius"/>
    </source>
</evidence>
<reference evidence="2 3" key="1">
    <citation type="submission" date="2022-01" db="EMBL/GenBank/DDBJ databases">
        <title>Whole genome-based taxonomy of the Shewanellaceae.</title>
        <authorList>
            <person name="Martin-Rodriguez A.J."/>
        </authorList>
    </citation>
    <scope>NUCLEOTIDE SEQUENCE [LARGE SCALE GENOMIC DNA]</scope>
    <source>
        <strain evidence="2 3">DSM 21332</strain>
    </source>
</reference>